<feature type="compositionally biased region" description="Low complexity" evidence="1">
    <location>
        <begin position="1"/>
        <end position="14"/>
    </location>
</feature>
<dbReference type="EMBL" id="AMCI01009361">
    <property type="protein sequence ID" value="EJW89609.1"/>
    <property type="molecule type" value="Genomic_DNA"/>
</dbReference>
<name>J9FQI2_9ZZZZ</name>
<evidence type="ECO:0000256" key="1">
    <source>
        <dbReference type="SAM" id="MobiDB-lite"/>
    </source>
</evidence>
<comment type="caution">
    <text evidence="2">The sequence shown here is derived from an EMBL/GenBank/DDBJ whole genome shotgun (WGS) entry which is preliminary data.</text>
</comment>
<organism evidence="2">
    <name type="scientific">gut metagenome</name>
    <dbReference type="NCBI Taxonomy" id="749906"/>
    <lineage>
        <taxon>unclassified sequences</taxon>
        <taxon>metagenomes</taxon>
        <taxon>organismal metagenomes</taxon>
    </lineage>
</organism>
<proteinExistence type="predicted"/>
<protein>
    <submittedName>
        <fullName evidence="2">Uncharacterized protein</fullName>
    </submittedName>
</protein>
<gene>
    <name evidence="2" type="ORF">EVA_22285</name>
</gene>
<sequence length="35" mass="3875">MSSGRSIGRWSGSERMNRTSFLPDSVNTSRSPDIC</sequence>
<feature type="region of interest" description="Disordered" evidence="1">
    <location>
        <begin position="1"/>
        <end position="35"/>
    </location>
</feature>
<accession>J9FQI2</accession>
<reference evidence="2" key="1">
    <citation type="journal article" date="2012" name="PLoS ONE">
        <title>Gene sets for utilization of primary and secondary nutrition supplies in the distal gut of endangered iberian lynx.</title>
        <authorList>
            <person name="Alcaide M."/>
            <person name="Messina E."/>
            <person name="Richter M."/>
            <person name="Bargiela R."/>
            <person name="Peplies J."/>
            <person name="Huws S.A."/>
            <person name="Newbold C.J."/>
            <person name="Golyshin P.N."/>
            <person name="Simon M.A."/>
            <person name="Lopez G."/>
            <person name="Yakimov M.M."/>
            <person name="Ferrer M."/>
        </authorList>
    </citation>
    <scope>NUCLEOTIDE SEQUENCE</scope>
</reference>
<feature type="compositionally biased region" description="Polar residues" evidence="1">
    <location>
        <begin position="18"/>
        <end position="35"/>
    </location>
</feature>
<evidence type="ECO:0000313" key="2">
    <source>
        <dbReference type="EMBL" id="EJW89609.1"/>
    </source>
</evidence>
<dbReference type="AlphaFoldDB" id="J9FQI2"/>